<dbReference type="OrthoDB" id="4207519at2759"/>
<evidence type="ECO:0000313" key="2">
    <source>
        <dbReference type="Proteomes" id="UP001147733"/>
    </source>
</evidence>
<keyword evidence="2" id="KW-1185">Reference proteome</keyword>
<organism evidence="1 2">
    <name type="scientific">Penicillium citrinum</name>
    <dbReference type="NCBI Taxonomy" id="5077"/>
    <lineage>
        <taxon>Eukaryota</taxon>
        <taxon>Fungi</taxon>
        <taxon>Dikarya</taxon>
        <taxon>Ascomycota</taxon>
        <taxon>Pezizomycotina</taxon>
        <taxon>Eurotiomycetes</taxon>
        <taxon>Eurotiomycetidae</taxon>
        <taxon>Eurotiales</taxon>
        <taxon>Aspergillaceae</taxon>
        <taxon>Penicillium</taxon>
    </lineage>
</organism>
<comment type="caution">
    <text evidence="1">The sequence shown here is derived from an EMBL/GenBank/DDBJ whole genome shotgun (WGS) entry which is preliminary data.</text>
</comment>
<gene>
    <name evidence="1" type="ORF">N7469_002569</name>
</gene>
<proteinExistence type="predicted"/>
<reference evidence="1" key="2">
    <citation type="journal article" date="2023" name="IMA Fungus">
        <title>Comparative genomic study of the Penicillium genus elucidates a diverse pangenome and 15 lateral gene transfer events.</title>
        <authorList>
            <person name="Petersen C."/>
            <person name="Sorensen T."/>
            <person name="Nielsen M.R."/>
            <person name="Sondergaard T.E."/>
            <person name="Sorensen J.L."/>
            <person name="Fitzpatrick D.A."/>
            <person name="Frisvad J.C."/>
            <person name="Nielsen K.L."/>
        </authorList>
    </citation>
    <scope>NUCLEOTIDE SEQUENCE</scope>
    <source>
        <strain evidence="1">IBT 23319</strain>
    </source>
</reference>
<protein>
    <submittedName>
        <fullName evidence="1">Uncharacterized protein</fullName>
    </submittedName>
</protein>
<sequence length="76" mass="8741">MPFNLCHTSNTSGHCALLRKRGGARHWEPRQWVQTSSLDIRPSGRKVFVERALLLEESQILFEQNNILDDPVAKQL</sequence>
<evidence type="ECO:0000313" key="1">
    <source>
        <dbReference type="EMBL" id="KAJ5240978.1"/>
    </source>
</evidence>
<accession>A0A9W9PAL5</accession>
<name>A0A9W9PAL5_PENCI</name>
<dbReference type="AlphaFoldDB" id="A0A9W9PAL5"/>
<reference evidence="1" key="1">
    <citation type="submission" date="2022-11" db="EMBL/GenBank/DDBJ databases">
        <authorList>
            <person name="Petersen C."/>
        </authorList>
    </citation>
    <scope>NUCLEOTIDE SEQUENCE</scope>
    <source>
        <strain evidence="1">IBT 23319</strain>
    </source>
</reference>
<dbReference type="GeneID" id="81380656"/>
<dbReference type="Proteomes" id="UP001147733">
    <property type="component" value="Unassembled WGS sequence"/>
</dbReference>
<dbReference type="RefSeq" id="XP_056503983.1">
    <property type="nucleotide sequence ID" value="XM_056641489.1"/>
</dbReference>
<dbReference type="EMBL" id="JAPQKT010000002">
    <property type="protein sequence ID" value="KAJ5240978.1"/>
    <property type="molecule type" value="Genomic_DNA"/>
</dbReference>